<name>A0A813BSR8_9DINO</name>
<keyword evidence="2" id="KW-1133">Transmembrane helix</keyword>
<keyword evidence="4" id="KW-1185">Reference proteome</keyword>
<feature type="transmembrane region" description="Helical" evidence="2">
    <location>
        <begin position="301"/>
        <end position="324"/>
    </location>
</feature>
<feature type="coiled-coil region" evidence="1">
    <location>
        <begin position="86"/>
        <end position="113"/>
    </location>
</feature>
<accession>A0A813BSR8</accession>
<gene>
    <name evidence="3" type="primary">KCNH6</name>
    <name evidence="3" type="ORF">SNEC2469_LOCUS31454</name>
</gene>
<organism evidence="3 4">
    <name type="scientific">Symbiodinium necroappetens</name>
    <dbReference type="NCBI Taxonomy" id="1628268"/>
    <lineage>
        <taxon>Eukaryota</taxon>
        <taxon>Sar</taxon>
        <taxon>Alveolata</taxon>
        <taxon>Dinophyceae</taxon>
        <taxon>Suessiales</taxon>
        <taxon>Symbiodiniaceae</taxon>
        <taxon>Symbiodinium</taxon>
    </lineage>
</organism>
<dbReference type="Proteomes" id="UP000601435">
    <property type="component" value="Unassembled WGS sequence"/>
</dbReference>
<keyword evidence="2" id="KW-0472">Membrane</keyword>
<evidence type="ECO:0000313" key="3">
    <source>
        <dbReference type="EMBL" id="CAE7917330.1"/>
    </source>
</evidence>
<reference evidence="3" key="1">
    <citation type="submission" date="2021-02" db="EMBL/GenBank/DDBJ databases">
        <authorList>
            <person name="Dougan E. K."/>
            <person name="Rhodes N."/>
            <person name="Thang M."/>
            <person name="Chan C."/>
        </authorList>
    </citation>
    <scope>NUCLEOTIDE SEQUENCE</scope>
</reference>
<evidence type="ECO:0000256" key="1">
    <source>
        <dbReference type="SAM" id="Coils"/>
    </source>
</evidence>
<protein>
    <submittedName>
        <fullName evidence="3">KCNH6 protein</fullName>
    </submittedName>
</protein>
<comment type="caution">
    <text evidence="3">The sequence shown here is derived from an EMBL/GenBank/DDBJ whole genome shotgun (WGS) entry which is preliminary data.</text>
</comment>
<dbReference type="EMBL" id="CAJNJA010076252">
    <property type="protein sequence ID" value="CAE7917330.1"/>
    <property type="molecule type" value="Genomic_DNA"/>
</dbReference>
<dbReference type="OrthoDB" id="432483at2759"/>
<dbReference type="AlphaFoldDB" id="A0A813BSR8"/>
<sequence>MSAVAASAWIGRSHCRQVNDVTQVSLLLAASVGIILAIRDAVGTYQHGCIVHQRYGFRTFCVVELLDSLFLLPCTFQLICLTVNYDDRVQSRLQEAKQEKEQLSAAYHRCIQEMDEKLRAVSESNILLAERSFADRKRDFAAFLGQLIVWCPRVPAHQQELLRHELCSFVDLWLRVYGEASIDPAKRLQFDCSVLGKCKTAEELLRAAQNITQSAGTMVGDSYESHMRTLNALKDSEPPAAHGRREQIRRSLREPTYVTRRSSWWHCLPGRCYFDCAASEDRLVDLSCCICRLQLLSADHALLLLALLVGIVLIAVTALFPLLSTDRTWRKVGVDFLLDAAPVAIYVVCLAMLLARIERISALIAMRREVYQAQEMQIFAGAVKDDLLSHWAAVSDITDLWCNRTLPRLELLKELHCQLSSSSPEQLATSLRDLNGRLCKLEDAVGDVKDWWTAQHEGRAPQLQPRVSMLLRSRTLDGLEDGAPGSFSDRLDSMIVEISSQATRSDGPLQVADFLRDAGQSFQADSPTLDLDVETGARRQSLLSFIGEQGATAPDPQGLTEIVSCHFQCSTTVSAGQLFLWADVKSDLCTCRMPLMDATTAESVSRMDQCDPQGLSNLCRTSGTSSIQSSNLMATTSSHSIAKIQKSSPQNPGNAVRDLAKAARVDPGLPDAARYRCLLDSADGRTPATGDVQQRTETDQAWLPPLAADGCVGDGSGQGLVAWLLYEVLLLWYTSPDSLTTGLGEQGSGTMGSQSSEVLVFGSVLADIDVKLPELAPQDNKLKLELLGLRVDLRAASEPILGLCVAMADPAGDSDVLPAQDKVKFTEAGAPLPRDPKYMDRTSWQCTTKQLPVDFGCFGYVEHFRVRFVE</sequence>
<keyword evidence="1" id="KW-0175">Coiled coil</keyword>
<evidence type="ECO:0000313" key="4">
    <source>
        <dbReference type="Proteomes" id="UP000601435"/>
    </source>
</evidence>
<evidence type="ECO:0000256" key="2">
    <source>
        <dbReference type="SAM" id="Phobius"/>
    </source>
</evidence>
<keyword evidence="2" id="KW-0812">Transmembrane</keyword>
<feature type="transmembrane region" description="Helical" evidence="2">
    <location>
        <begin position="336"/>
        <end position="357"/>
    </location>
</feature>
<proteinExistence type="predicted"/>